<feature type="domain" description="Cytochrome b561 bacterial/Ni-hydrogenase" evidence="7">
    <location>
        <begin position="241"/>
        <end position="428"/>
    </location>
</feature>
<dbReference type="Proteomes" id="UP000824166">
    <property type="component" value="Unassembled WGS sequence"/>
</dbReference>
<evidence type="ECO:0000256" key="2">
    <source>
        <dbReference type="ARBA" id="ARBA00022692"/>
    </source>
</evidence>
<feature type="compositionally biased region" description="Polar residues" evidence="5">
    <location>
        <begin position="114"/>
        <end position="124"/>
    </location>
</feature>
<evidence type="ECO:0000256" key="1">
    <source>
        <dbReference type="ARBA" id="ARBA00004141"/>
    </source>
</evidence>
<gene>
    <name evidence="8" type="ORF">KSW38_04865</name>
</gene>
<proteinExistence type="predicted"/>
<feature type="transmembrane region" description="Helical" evidence="6">
    <location>
        <begin position="351"/>
        <end position="370"/>
    </location>
</feature>
<accession>A0ABS6I1U1</accession>
<organism evidence="8 9">
    <name type="scientific">Paenarthrobacter aromaticivorans</name>
    <dbReference type="NCBI Taxonomy" id="2849150"/>
    <lineage>
        <taxon>Bacteria</taxon>
        <taxon>Bacillati</taxon>
        <taxon>Actinomycetota</taxon>
        <taxon>Actinomycetes</taxon>
        <taxon>Micrococcales</taxon>
        <taxon>Micrococcaceae</taxon>
        <taxon>Paenarthrobacter</taxon>
    </lineage>
</organism>
<evidence type="ECO:0000256" key="3">
    <source>
        <dbReference type="ARBA" id="ARBA00022989"/>
    </source>
</evidence>
<evidence type="ECO:0000313" key="9">
    <source>
        <dbReference type="Proteomes" id="UP000824166"/>
    </source>
</evidence>
<keyword evidence="2 6" id="KW-0812">Transmembrane</keyword>
<evidence type="ECO:0000256" key="4">
    <source>
        <dbReference type="ARBA" id="ARBA00023136"/>
    </source>
</evidence>
<dbReference type="InterPro" id="IPR011577">
    <property type="entry name" value="Cyt_b561_bac/Ni-Hgenase"/>
</dbReference>
<feature type="region of interest" description="Disordered" evidence="5">
    <location>
        <begin position="154"/>
        <end position="177"/>
    </location>
</feature>
<feature type="region of interest" description="Disordered" evidence="5">
    <location>
        <begin position="57"/>
        <end position="127"/>
    </location>
</feature>
<keyword evidence="9" id="KW-1185">Reference proteome</keyword>
<feature type="transmembrane region" description="Helical" evidence="6">
    <location>
        <begin position="181"/>
        <end position="207"/>
    </location>
</feature>
<evidence type="ECO:0000256" key="5">
    <source>
        <dbReference type="SAM" id="MobiDB-lite"/>
    </source>
</evidence>
<evidence type="ECO:0000256" key="6">
    <source>
        <dbReference type="SAM" id="Phobius"/>
    </source>
</evidence>
<dbReference type="EMBL" id="JAHOPC010000002">
    <property type="protein sequence ID" value="MBU8865619.1"/>
    <property type="molecule type" value="Genomic_DNA"/>
</dbReference>
<dbReference type="Pfam" id="PF01292">
    <property type="entry name" value="Ni_hydr_CYTB"/>
    <property type="match status" value="1"/>
</dbReference>
<feature type="region of interest" description="Disordered" evidence="5">
    <location>
        <begin position="1"/>
        <end position="42"/>
    </location>
</feature>
<sequence>MGTYRGVTRRGLPRRLGDEPWPTSVSAPECEQAEGYAATAEPVKRPAAGSAALVDSPFDISSTAGKPAPKPFSAVEAVQGSVTEPVARPTPVRRGLPRAVAGEPAVESAPKPNASPQPAAQKPSTVYDHPAAAPIESVDAAAAVPLKLAKPTAGVLPAQSSSSKTPPSEPKRRRSRTGVEWWRSGLLGGGGMLVAMAALVLAARWFVSLDDVQDFLATYPGESRLPDTASVGIPGWLGWQHYFNTFFMVLIIRTGWQVRTDKRPRVFWTPRWSKNGGGKVSLSLWFHQSLDLLWLINGLVFVVLLFATGQWMRVVPTGWDVFPNAGSAALQYISLDWPTENGWVNYNSLQVLAYFLTIFIAAPLAAITGVRMSGFWPKNASRLNEFYPLEWARAVHFPVMLYFVVFIVVHVTLVMATGALRNLNHMYGGQDAVNWFGFWVFFGGLVLIVVGWFAARPPVLAPVAQLFGKVSGR</sequence>
<name>A0ABS6I1U1_9MICC</name>
<protein>
    <submittedName>
        <fullName evidence="8">Cytochrome b/b6 domain-containing protein</fullName>
    </submittedName>
</protein>
<feature type="transmembrane region" description="Helical" evidence="6">
    <location>
        <begin position="391"/>
        <end position="416"/>
    </location>
</feature>
<comment type="caution">
    <text evidence="8">The sequence shown here is derived from an EMBL/GenBank/DDBJ whole genome shotgun (WGS) entry which is preliminary data.</text>
</comment>
<feature type="transmembrane region" description="Helical" evidence="6">
    <location>
        <begin position="292"/>
        <end position="312"/>
    </location>
</feature>
<feature type="transmembrane region" description="Helical" evidence="6">
    <location>
        <begin position="436"/>
        <end position="455"/>
    </location>
</feature>
<evidence type="ECO:0000313" key="8">
    <source>
        <dbReference type="EMBL" id="MBU8865619.1"/>
    </source>
</evidence>
<evidence type="ECO:0000259" key="7">
    <source>
        <dbReference type="Pfam" id="PF01292"/>
    </source>
</evidence>
<reference evidence="8 9" key="1">
    <citation type="submission" date="2021-06" db="EMBL/GenBank/DDBJ databases">
        <authorList>
            <person name="Jeong J.W."/>
        </authorList>
    </citation>
    <scope>NUCLEOTIDE SEQUENCE [LARGE SCALE GENOMIC DNA]</scope>
    <source>
        <strain evidence="8 9">MMS21-TAE1-1</strain>
    </source>
</reference>
<keyword evidence="4 6" id="KW-0472">Membrane</keyword>
<feature type="transmembrane region" description="Helical" evidence="6">
    <location>
        <begin position="239"/>
        <end position="256"/>
    </location>
</feature>
<keyword evidence="3 6" id="KW-1133">Transmembrane helix</keyword>
<comment type="subcellular location">
    <subcellularLocation>
        <location evidence="1">Membrane</location>
        <topology evidence="1">Multi-pass membrane protein</topology>
    </subcellularLocation>
</comment>